<dbReference type="AlphaFoldDB" id="A0A0X8JE79"/>
<evidence type="ECO:0000256" key="1">
    <source>
        <dbReference type="ARBA" id="ARBA00004714"/>
    </source>
</evidence>
<dbReference type="NCBIfam" id="NF003784">
    <property type="entry name" value="PRK05377.1"/>
    <property type="match status" value="1"/>
</dbReference>
<accession>A0A0X8JE79</accession>
<dbReference type="InterPro" id="IPR000741">
    <property type="entry name" value="FBA_I"/>
</dbReference>
<gene>
    <name evidence="7" type="ORF">AXF14_04200</name>
</gene>
<dbReference type="Gene3D" id="3.20.20.70">
    <property type="entry name" value="Aldolase class I"/>
    <property type="match status" value="1"/>
</dbReference>
<evidence type="ECO:0000313" key="7">
    <source>
        <dbReference type="EMBL" id="AMD86942.1"/>
    </source>
</evidence>
<evidence type="ECO:0000256" key="5">
    <source>
        <dbReference type="ARBA" id="ARBA00023239"/>
    </source>
</evidence>
<dbReference type="SUPFAM" id="SSF51569">
    <property type="entry name" value="Aldolase"/>
    <property type="match status" value="1"/>
</dbReference>
<dbReference type="InterPro" id="IPR013785">
    <property type="entry name" value="Aldolase_TIM"/>
</dbReference>
<comment type="pathway">
    <text evidence="1">Carbohydrate degradation; glycolysis; D-glyceraldehyde 3-phosphate and glycerone phosphate from D-glucose: step 4/4.</text>
</comment>
<dbReference type="UniPathway" id="UPA00109">
    <property type="reaction ID" value="UER00183"/>
</dbReference>
<dbReference type="STRING" id="111015.AXF14_04200"/>
<dbReference type="GO" id="GO:0004332">
    <property type="term" value="F:fructose-bisphosphate aldolase activity"/>
    <property type="evidence" value="ECO:0007669"/>
    <property type="project" value="UniProtKB-EC"/>
</dbReference>
<organism evidence="7 8">
    <name type="scientific">Actinomyces radicidentis</name>
    <dbReference type="NCBI Taxonomy" id="111015"/>
    <lineage>
        <taxon>Bacteria</taxon>
        <taxon>Bacillati</taxon>
        <taxon>Actinomycetota</taxon>
        <taxon>Actinomycetes</taxon>
        <taxon>Actinomycetales</taxon>
        <taxon>Actinomycetaceae</taxon>
        <taxon>Actinomyces</taxon>
    </lineage>
</organism>
<evidence type="ECO:0000256" key="2">
    <source>
        <dbReference type="ARBA" id="ARBA00010387"/>
    </source>
</evidence>
<keyword evidence="8" id="KW-1185">Reference proteome</keyword>
<evidence type="ECO:0000256" key="6">
    <source>
        <dbReference type="ARBA" id="ARBA00029799"/>
    </source>
</evidence>
<dbReference type="GO" id="GO:0006096">
    <property type="term" value="P:glycolytic process"/>
    <property type="evidence" value="ECO:0007669"/>
    <property type="project" value="UniProtKB-UniPathway"/>
</dbReference>
<protein>
    <recommendedName>
        <fullName evidence="3">fructose-bisphosphate aldolase</fullName>
        <ecNumber evidence="3">4.1.2.13</ecNumber>
    </recommendedName>
    <alternativeName>
        <fullName evidence="6">Fructose-bisphosphate aldolase class I</fullName>
    </alternativeName>
</protein>
<comment type="similarity">
    <text evidence="2">Belongs to the class I fructose-bisphosphate aldolase family.</text>
</comment>
<dbReference type="Proteomes" id="UP000065220">
    <property type="component" value="Chromosome"/>
</dbReference>
<evidence type="ECO:0000313" key="8">
    <source>
        <dbReference type="Proteomes" id="UP000065220"/>
    </source>
</evidence>
<dbReference type="EMBL" id="CP014228">
    <property type="protein sequence ID" value="AMD86942.1"/>
    <property type="molecule type" value="Genomic_DNA"/>
</dbReference>
<dbReference type="EC" id="4.1.2.13" evidence="3"/>
<keyword evidence="4" id="KW-0324">Glycolysis</keyword>
<dbReference type="PANTHER" id="PTHR11627">
    <property type="entry name" value="FRUCTOSE-BISPHOSPHATE ALDOLASE"/>
    <property type="match status" value="1"/>
</dbReference>
<evidence type="ECO:0000256" key="3">
    <source>
        <dbReference type="ARBA" id="ARBA00013068"/>
    </source>
</evidence>
<dbReference type="Pfam" id="PF00274">
    <property type="entry name" value="Glycolytic"/>
    <property type="match status" value="1"/>
</dbReference>
<evidence type="ECO:0000256" key="4">
    <source>
        <dbReference type="ARBA" id="ARBA00023152"/>
    </source>
</evidence>
<proteinExistence type="inferred from homology"/>
<sequence>MNEQQLERMRNGKGFIAALDQSGGSTPKALAAYGVGEDRYSSESEMFDLVHAMRTRVITDPAFTKDRILGAILFERTMNSRVEGRPTAEYLWEEKGVVPFLKIDKGLEEERDHARLMKPIPGLALTLEEARGKGIFGTKERSVILDADPAGVRAVVDQQFELAWKVVAAGLVPIIEPEVDIHAPHKEEAERLLLEEITRHLHALPEGFNVMLKLTIPSVDGFYSELMENPHVVRIVALSGGYERDDANARLARNPGLIASFSRALLEGLTDQQSDEEFHATLDASVEEIYRASIV</sequence>
<keyword evidence="5" id="KW-0456">Lyase</keyword>
<reference evidence="8" key="1">
    <citation type="submission" date="2016-02" db="EMBL/GenBank/DDBJ databases">
        <authorList>
            <person name="Holder M.E."/>
            <person name="Ajami N.J."/>
            <person name="Petrosino J.F."/>
        </authorList>
    </citation>
    <scope>NUCLEOTIDE SEQUENCE [LARGE SCALE GENOMIC DNA]</scope>
    <source>
        <strain evidence="8">CCUG 36733</strain>
    </source>
</reference>
<dbReference type="RefSeq" id="WP_067941095.1">
    <property type="nucleotide sequence ID" value="NZ_CP014228.1"/>
</dbReference>
<dbReference type="OrthoDB" id="9813469at2"/>
<name>A0A0X8JE79_ACTRD</name>
<dbReference type="KEGG" id="ard:AXF14_04200"/>